<dbReference type="Gene3D" id="1.10.10.60">
    <property type="entry name" value="Homeodomain-like"/>
    <property type="match status" value="2"/>
</dbReference>
<dbReference type="SUPFAM" id="SSF52172">
    <property type="entry name" value="CheY-like"/>
    <property type="match status" value="1"/>
</dbReference>
<keyword evidence="2" id="KW-0963">Cytoplasm</keyword>
<evidence type="ECO:0000256" key="7">
    <source>
        <dbReference type="ARBA" id="ARBA00023163"/>
    </source>
</evidence>
<keyword evidence="4" id="KW-0902">Two-component regulatory system</keyword>
<evidence type="ECO:0000256" key="1">
    <source>
        <dbReference type="ARBA" id="ARBA00004496"/>
    </source>
</evidence>
<evidence type="ECO:0000256" key="8">
    <source>
        <dbReference type="PROSITE-ProRule" id="PRU00169"/>
    </source>
</evidence>
<dbReference type="GO" id="GO:0003700">
    <property type="term" value="F:DNA-binding transcription factor activity"/>
    <property type="evidence" value="ECO:0007669"/>
    <property type="project" value="InterPro"/>
</dbReference>
<keyword evidence="5" id="KW-0805">Transcription regulation</keyword>
<dbReference type="Pfam" id="PF12833">
    <property type="entry name" value="HTH_18"/>
    <property type="match status" value="1"/>
</dbReference>
<dbReference type="InterPro" id="IPR051552">
    <property type="entry name" value="HptR"/>
</dbReference>
<sequence length="534" mass="60983">MREVTCLIVDDEPPMVQRLQAYFGRWADLKLPFRLIGQAYSGAEALEMAVELRPDLILTDIVMPGMDGIELIRQLRERLPGVEVIILSAYSDFAYAKQAIAMGVFEYLVKVPLREEDVRIALSKARDNVIAREEKERRLQSLSGSVKENSYRLRKHLLEELLRGDVSEAVMERRSAELVPGFQPRQYGCFAVRFDNYDVFCAEYSPADRNTLKYGMLNIIEEVLQSRGSCFACELQRSVIVAFATIPAGSEQSFDRICYELGENVRDAIKTYLRISVSVGVSRRYSGWSQAAAAYEEAKAALTDAFYASFGTVITPNRRISYMEADWRELTERFELTLERMSGKSNGEALTPLLQGLHTYRVSPIRLVSYIEGWSARLRQRMLTGGQTDVAAKSAYAECIHLHQLVERLRIEWERLHTLVEAEGSGLRAEMVKAMRYVEDHLKESISLGVVAEHIHLNPSYVSELFKKELGINFTDYVSKRRIERAIELLRKRDYSNLELAEAVGVHNEKYFCTLFKKITGTSPQKFVATSWRD</sequence>
<accession>A0AA96LP45</accession>
<organism evidence="11 12">
    <name type="scientific">Paenibacillus roseopurpureus</name>
    <dbReference type="NCBI Taxonomy" id="2918901"/>
    <lineage>
        <taxon>Bacteria</taxon>
        <taxon>Bacillati</taxon>
        <taxon>Bacillota</taxon>
        <taxon>Bacilli</taxon>
        <taxon>Bacillales</taxon>
        <taxon>Paenibacillaceae</taxon>
        <taxon>Paenibacillus</taxon>
    </lineage>
</organism>
<protein>
    <submittedName>
        <fullName evidence="11">Response regulator</fullName>
    </submittedName>
</protein>
<dbReference type="InterPro" id="IPR018060">
    <property type="entry name" value="HTH_AraC"/>
</dbReference>
<evidence type="ECO:0000256" key="6">
    <source>
        <dbReference type="ARBA" id="ARBA00023125"/>
    </source>
</evidence>
<dbReference type="CDD" id="cd17536">
    <property type="entry name" value="REC_YesN-like"/>
    <property type="match status" value="1"/>
</dbReference>
<evidence type="ECO:0000259" key="9">
    <source>
        <dbReference type="PROSITE" id="PS01124"/>
    </source>
</evidence>
<dbReference type="SMART" id="SM00342">
    <property type="entry name" value="HTH_ARAC"/>
    <property type="match status" value="1"/>
</dbReference>
<evidence type="ECO:0000256" key="2">
    <source>
        <dbReference type="ARBA" id="ARBA00022490"/>
    </source>
</evidence>
<dbReference type="GO" id="GO:0005737">
    <property type="term" value="C:cytoplasm"/>
    <property type="evidence" value="ECO:0007669"/>
    <property type="project" value="UniProtKB-SubCell"/>
</dbReference>
<dbReference type="InterPro" id="IPR001789">
    <property type="entry name" value="Sig_transdc_resp-reg_receiver"/>
</dbReference>
<dbReference type="SMART" id="SM00448">
    <property type="entry name" value="REC"/>
    <property type="match status" value="1"/>
</dbReference>
<dbReference type="KEGG" id="proo:MJB10_00245"/>
<dbReference type="RefSeq" id="WP_314800364.1">
    <property type="nucleotide sequence ID" value="NZ_CP130319.1"/>
</dbReference>
<evidence type="ECO:0000256" key="5">
    <source>
        <dbReference type="ARBA" id="ARBA00023015"/>
    </source>
</evidence>
<dbReference type="SUPFAM" id="SSF46689">
    <property type="entry name" value="Homeodomain-like"/>
    <property type="match status" value="2"/>
</dbReference>
<keyword evidence="7" id="KW-0804">Transcription</keyword>
<dbReference type="Gene3D" id="3.40.50.2300">
    <property type="match status" value="1"/>
</dbReference>
<dbReference type="GO" id="GO:0000160">
    <property type="term" value="P:phosphorelay signal transduction system"/>
    <property type="evidence" value="ECO:0007669"/>
    <property type="project" value="UniProtKB-KW"/>
</dbReference>
<dbReference type="AlphaFoldDB" id="A0AA96LP45"/>
<keyword evidence="12" id="KW-1185">Reference proteome</keyword>
<keyword evidence="3 8" id="KW-0597">Phosphoprotein</keyword>
<dbReference type="PANTHER" id="PTHR42713">
    <property type="entry name" value="HISTIDINE KINASE-RELATED"/>
    <property type="match status" value="1"/>
</dbReference>
<proteinExistence type="predicted"/>
<dbReference type="PANTHER" id="PTHR42713:SF3">
    <property type="entry name" value="TRANSCRIPTIONAL REGULATORY PROTEIN HPTR"/>
    <property type="match status" value="1"/>
</dbReference>
<feature type="domain" description="HTH araC/xylS-type" evidence="9">
    <location>
        <begin position="432"/>
        <end position="530"/>
    </location>
</feature>
<dbReference type="Pfam" id="PF00072">
    <property type="entry name" value="Response_reg"/>
    <property type="match status" value="1"/>
</dbReference>
<evidence type="ECO:0000313" key="12">
    <source>
        <dbReference type="Proteomes" id="UP001304650"/>
    </source>
</evidence>
<dbReference type="GO" id="GO:0043565">
    <property type="term" value="F:sequence-specific DNA binding"/>
    <property type="evidence" value="ECO:0007669"/>
    <property type="project" value="InterPro"/>
</dbReference>
<reference evidence="11" key="1">
    <citation type="submission" date="2022-02" db="EMBL/GenBank/DDBJ databases">
        <title>Paenibacillus sp. MBLB1832 Whole Genome Shotgun Sequencing.</title>
        <authorList>
            <person name="Hwang C.Y."/>
            <person name="Cho E.-S."/>
            <person name="Seo M.-J."/>
        </authorList>
    </citation>
    <scope>NUCLEOTIDE SEQUENCE</scope>
    <source>
        <strain evidence="11">MBLB1832</strain>
    </source>
</reference>
<dbReference type="InterPro" id="IPR009057">
    <property type="entry name" value="Homeodomain-like_sf"/>
</dbReference>
<feature type="domain" description="Response regulatory" evidence="10">
    <location>
        <begin position="5"/>
        <end position="125"/>
    </location>
</feature>
<keyword evidence="6" id="KW-0238">DNA-binding</keyword>
<dbReference type="InterPro" id="IPR041522">
    <property type="entry name" value="CdaR_GGDEF"/>
</dbReference>
<dbReference type="Proteomes" id="UP001304650">
    <property type="component" value="Chromosome"/>
</dbReference>
<dbReference type="Pfam" id="PF17853">
    <property type="entry name" value="GGDEF_2"/>
    <property type="match status" value="1"/>
</dbReference>
<evidence type="ECO:0000256" key="4">
    <source>
        <dbReference type="ARBA" id="ARBA00023012"/>
    </source>
</evidence>
<dbReference type="EMBL" id="CP130319">
    <property type="protein sequence ID" value="WNR44633.1"/>
    <property type="molecule type" value="Genomic_DNA"/>
</dbReference>
<dbReference type="PROSITE" id="PS50110">
    <property type="entry name" value="RESPONSE_REGULATORY"/>
    <property type="match status" value="1"/>
</dbReference>
<dbReference type="InterPro" id="IPR011006">
    <property type="entry name" value="CheY-like_superfamily"/>
</dbReference>
<evidence type="ECO:0000313" key="11">
    <source>
        <dbReference type="EMBL" id="WNR44633.1"/>
    </source>
</evidence>
<feature type="modified residue" description="4-aspartylphosphate" evidence="8">
    <location>
        <position position="60"/>
    </location>
</feature>
<dbReference type="PROSITE" id="PS01124">
    <property type="entry name" value="HTH_ARAC_FAMILY_2"/>
    <property type="match status" value="1"/>
</dbReference>
<evidence type="ECO:0000256" key="3">
    <source>
        <dbReference type="ARBA" id="ARBA00022553"/>
    </source>
</evidence>
<comment type="subcellular location">
    <subcellularLocation>
        <location evidence="1">Cytoplasm</location>
    </subcellularLocation>
</comment>
<gene>
    <name evidence="11" type="ORF">MJB10_00245</name>
</gene>
<evidence type="ECO:0000259" key="10">
    <source>
        <dbReference type="PROSITE" id="PS50110"/>
    </source>
</evidence>
<name>A0AA96LP45_9BACL</name>